<feature type="signal peptide" evidence="1">
    <location>
        <begin position="1"/>
        <end position="23"/>
    </location>
</feature>
<sequence>MKTPRSRALLAIPVLALMLAGCAQEPAPDAAAAPLHDDPFAHVHGIGVLPGDPDILVASHAGVYRVDSAGEAEGPLGGEDFDAMGFTVAGGTLFASGHPGAATSPELGAPNLGIVRSVDGAATWEPVARTGVEDFHVLTGGPDGSLFGIGSSSPSVQASSDAGTTWTAGAVLAAADLAVGAGDELYAATEDGLQVSVDGAATFAPVPDAPLLFQIAAGADGTLVGAGIDGQLWRAQDGRWTGGERFSGALQALAVGEGGSLLLVDDRGLVRIDANGADVIRPAG</sequence>
<evidence type="ECO:0000313" key="2">
    <source>
        <dbReference type="EMBL" id="KAA6434903.1"/>
    </source>
</evidence>
<dbReference type="RefSeq" id="WP_128188576.1">
    <property type="nucleotide sequence ID" value="NZ_JBIVQT010000004.1"/>
</dbReference>
<name>A0A5M8QJR9_9MICO</name>
<dbReference type="EMBL" id="VOIR01000012">
    <property type="protein sequence ID" value="KAA6434903.1"/>
    <property type="molecule type" value="Genomic_DNA"/>
</dbReference>
<dbReference type="OrthoDB" id="9764804at2"/>
<gene>
    <name evidence="2" type="ORF">FQ330_03820</name>
</gene>
<dbReference type="InterPro" id="IPR015943">
    <property type="entry name" value="WD40/YVTN_repeat-like_dom_sf"/>
</dbReference>
<feature type="chain" id="PRO_5039511078" description="Exo-alpha-sialidase" evidence="1">
    <location>
        <begin position="24"/>
        <end position="284"/>
    </location>
</feature>
<dbReference type="Gene3D" id="2.130.10.10">
    <property type="entry name" value="YVTN repeat-like/Quinoprotein amine dehydrogenase"/>
    <property type="match status" value="1"/>
</dbReference>
<proteinExistence type="predicted"/>
<comment type="caution">
    <text evidence="2">The sequence shown here is derived from an EMBL/GenBank/DDBJ whole genome shotgun (WGS) entry which is preliminary data.</text>
</comment>
<evidence type="ECO:0000313" key="3">
    <source>
        <dbReference type="Proteomes" id="UP000323221"/>
    </source>
</evidence>
<dbReference type="Proteomes" id="UP000323221">
    <property type="component" value="Unassembled WGS sequence"/>
</dbReference>
<organism evidence="2 3">
    <name type="scientific">Agrococcus sediminis</name>
    <dbReference type="NCBI Taxonomy" id="2599924"/>
    <lineage>
        <taxon>Bacteria</taxon>
        <taxon>Bacillati</taxon>
        <taxon>Actinomycetota</taxon>
        <taxon>Actinomycetes</taxon>
        <taxon>Micrococcales</taxon>
        <taxon>Microbacteriaceae</taxon>
        <taxon>Agrococcus</taxon>
    </lineage>
</organism>
<evidence type="ECO:0008006" key="4">
    <source>
        <dbReference type="Google" id="ProtNLM"/>
    </source>
</evidence>
<reference evidence="2 3" key="1">
    <citation type="submission" date="2019-08" db="EMBL/GenBank/DDBJ databases">
        <title>Agrococcus lahaulensis sp. nov., isolated from a cold desert of the Indian Himalayas.</title>
        <authorList>
            <person name="Qu J.H."/>
        </authorList>
    </citation>
    <scope>NUCLEOTIDE SEQUENCE [LARGE SCALE GENOMIC DNA]</scope>
    <source>
        <strain evidence="2 3">NS18</strain>
    </source>
</reference>
<evidence type="ECO:0000256" key="1">
    <source>
        <dbReference type="SAM" id="SignalP"/>
    </source>
</evidence>
<dbReference type="AlphaFoldDB" id="A0A5M8QJR9"/>
<keyword evidence="3" id="KW-1185">Reference proteome</keyword>
<accession>A0A5M8QJR9</accession>
<keyword evidence="1" id="KW-0732">Signal</keyword>
<dbReference type="PROSITE" id="PS51257">
    <property type="entry name" value="PROKAR_LIPOPROTEIN"/>
    <property type="match status" value="1"/>
</dbReference>
<protein>
    <recommendedName>
        <fullName evidence="4">Exo-alpha-sialidase</fullName>
    </recommendedName>
</protein>
<dbReference type="SUPFAM" id="SSF110296">
    <property type="entry name" value="Oligoxyloglucan reducing end-specific cellobiohydrolase"/>
    <property type="match status" value="1"/>
</dbReference>